<sequence>MFGYVVPLGITCVLYYFMLRKLWYTPKPGSQTTRQPTVTNAGGSGGGGGTVSSVGKGRPENIRAKRKVTRMVMGVVIAFAVCWLPLNICFFFTGVVYPKNLVGPGGKWMVIFQIFSQVLAYTNSCLNPILYAFLSDNFRKGFVRIIGYAINKLFCGHLCKEERFKTSNRLEYTNTNNANTNTLSTRSTTAGRGSVSNRASVQMNTISQQRASSFHTISLRTSANESYALLRDRPSMTTVPERKDSKSSRKDSKSSRKDSRGSQCSEKSEDINACGPLPTFEKHRRSRLIALLELSEVDNTSSTISFDSGLCAHLD</sequence>
<evidence type="ECO:0000256" key="12">
    <source>
        <dbReference type="SAM" id="Phobius"/>
    </source>
</evidence>
<keyword evidence="8" id="KW-0675">Receptor</keyword>
<keyword evidence="3 12" id="KW-0812">Transmembrane</keyword>
<dbReference type="PROSITE" id="PS50262">
    <property type="entry name" value="G_PROTEIN_RECEP_F1_2"/>
    <property type="match status" value="1"/>
</dbReference>
<dbReference type="WBParaSite" id="PSAMB.scaffold104size79589.g1958.t1">
    <property type="protein sequence ID" value="PSAMB.scaffold104size79589.g1958.t1"/>
    <property type="gene ID" value="PSAMB.scaffold104size79589.g1958"/>
</dbReference>
<feature type="region of interest" description="Disordered" evidence="11">
    <location>
        <begin position="229"/>
        <end position="278"/>
    </location>
</feature>
<dbReference type="PANTHER" id="PTHR45695:SF23">
    <property type="entry name" value="GALANIN-LIKE G-PROTEIN COUPLED RECEPTOR NPR-9"/>
    <property type="match status" value="1"/>
</dbReference>
<keyword evidence="6 12" id="KW-0472">Membrane</keyword>
<dbReference type="InterPro" id="IPR017452">
    <property type="entry name" value="GPCR_Rhodpsn_7TM"/>
</dbReference>
<comment type="subcellular location">
    <subcellularLocation>
        <location evidence="1">Cell membrane</location>
        <topology evidence="1">Multi-pass membrane protein</topology>
    </subcellularLocation>
</comment>
<evidence type="ECO:0000259" key="13">
    <source>
        <dbReference type="PROSITE" id="PS50262"/>
    </source>
</evidence>
<dbReference type="Proteomes" id="UP000887566">
    <property type="component" value="Unplaced"/>
</dbReference>
<evidence type="ECO:0000313" key="15">
    <source>
        <dbReference type="WBParaSite" id="PSAMB.scaffold104size79589.g1958.t1"/>
    </source>
</evidence>
<evidence type="ECO:0000256" key="1">
    <source>
        <dbReference type="ARBA" id="ARBA00004651"/>
    </source>
</evidence>
<evidence type="ECO:0000256" key="9">
    <source>
        <dbReference type="ARBA" id="ARBA00023180"/>
    </source>
</evidence>
<feature type="transmembrane region" description="Helical" evidence="12">
    <location>
        <begin position="109"/>
        <end position="134"/>
    </location>
</feature>
<evidence type="ECO:0000313" key="14">
    <source>
        <dbReference type="Proteomes" id="UP000887566"/>
    </source>
</evidence>
<feature type="region of interest" description="Disordered" evidence="11">
    <location>
        <begin position="175"/>
        <end position="198"/>
    </location>
</feature>
<organism evidence="14 15">
    <name type="scientific">Plectus sambesii</name>
    <dbReference type="NCBI Taxonomy" id="2011161"/>
    <lineage>
        <taxon>Eukaryota</taxon>
        <taxon>Metazoa</taxon>
        <taxon>Ecdysozoa</taxon>
        <taxon>Nematoda</taxon>
        <taxon>Chromadorea</taxon>
        <taxon>Plectida</taxon>
        <taxon>Plectina</taxon>
        <taxon>Plectoidea</taxon>
        <taxon>Plectidae</taxon>
        <taxon>Plectus</taxon>
    </lineage>
</organism>
<proteinExistence type="predicted"/>
<accession>A0A914UJ00</accession>
<name>A0A914UJ00_9BILA</name>
<dbReference type="PANTHER" id="PTHR45695">
    <property type="entry name" value="LEUCOKININ RECEPTOR-RELATED"/>
    <property type="match status" value="1"/>
</dbReference>
<keyword evidence="4 12" id="KW-1133">Transmembrane helix</keyword>
<keyword evidence="9" id="KW-0325">Glycoprotein</keyword>
<feature type="compositionally biased region" description="Basic and acidic residues" evidence="11">
    <location>
        <begin position="230"/>
        <end position="270"/>
    </location>
</feature>
<dbReference type="Gene3D" id="1.20.1070.10">
    <property type="entry name" value="Rhodopsin 7-helix transmembrane proteins"/>
    <property type="match status" value="1"/>
</dbReference>
<feature type="transmembrane region" description="Helical" evidence="12">
    <location>
        <begin position="72"/>
        <end position="97"/>
    </location>
</feature>
<keyword evidence="7" id="KW-1015">Disulfide bond</keyword>
<evidence type="ECO:0000256" key="10">
    <source>
        <dbReference type="ARBA" id="ARBA00023224"/>
    </source>
</evidence>
<feature type="transmembrane region" description="Helical" evidence="12">
    <location>
        <begin position="6"/>
        <end position="24"/>
    </location>
</feature>
<feature type="region of interest" description="Disordered" evidence="11">
    <location>
        <begin position="28"/>
        <end position="57"/>
    </location>
</feature>
<evidence type="ECO:0000256" key="6">
    <source>
        <dbReference type="ARBA" id="ARBA00023136"/>
    </source>
</evidence>
<evidence type="ECO:0000256" key="5">
    <source>
        <dbReference type="ARBA" id="ARBA00023040"/>
    </source>
</evidence>
<feature type="compositionally biased region" description="Low complexity" evidence="11">
    <location>
        <begin position="175"/>
        <end position="190"/>
    </location>
</feature>
<keyword evidence="10" id="KW-0807">Transducer</keyword>
<dbReference type="GO" id="GO:0005886">
    <property type="term" value="C:plasma membrane"/>
    <property type="evidence" value="ECO:0007669"/>
    <property type="project" value="UniProtKB-SubCell"/>
</dbReference>
<dbReference type="GO" id="GO:0004930">
    <property type="term" value="F:G protein-coupled receptor activity"/>
    <property type="evidence" value="ECO:0007669"/>
    <property type="project" value="UniProtKB-KW"/>
</dbReference>
<evidence type="ECO:0000256" key="3">
    <source>
        <dbReference type="ARBA" id="ARBA00022692"/>
    </source>
</evidence>
<keyword evidence="5" id="KW-0297">G-protein coupled receptor</keyword>
<dbReference type="Pfam" id="PF00001">
    <property type="entry name" value="7tm_1"/>
    <property type="match status" value="1"/>
</dbReference>
<reference evidence="15" key="1">
    <citation type="submission" date="2022-11" db="UniProtKB">
        <authorList>
            <consortium name="WormBaseParasite"/>
        </authorList>
    </citation>
    <scope>IDENTIFICATION</scope>
</reference>
<evidence type="ECO:0000256" key="2">
    <source>
        <dbReference type="ARBA" id="ARBA00022475"/>
    </source>
</evidence>
<dbReference type="AlphaFoldDB" id="A0A914UJ00"/>
<keyword evidence="14" id="KW-1185">Reference proteome</keyword>
<evidence type="ECO:0000256" key="4">
    <source>
        <dbReference type="ARBA" id="ARBA00022989"/>
    </source>
</evidence>
<dbReference type="InterPro" id="IPR000276">
    <property type="entry name" value="GPCR_Rhodpsn"/>
</dbReference>
<evidence type="ECO:0000256" key="8">
    <source>
        <dbReference type="ARBA" id="ARBA00023170"/>
    </source>
</evidence>
<feature type="domain" description="G-protein coupled receptors family 1 profile" evidence="13">
    <location>
        <begin position="1"/>
        <end position="131"/>
    </location>
</feature>
<evidence type="ECO:0000256" key="11">
    <source>
        <dbReference type="SAM" id="MobiDB-lite"/>
    </source>
</evidence>
<keyword evidence="2" id="KW-1003">Cell membrane</keyword>
<protein>
    <submittedName>
        <fullName evidence="15">G-protein coupled receptors family 1 profile domain-containing protein</fullName>
    </submittedName>
</protein>
<dbReference type="SUPFAM" id="SSF81321">
    <property type="entry name" value="Family A G protein-coupled receptor-like"/>
    <property type="match status" value="1"/>
</dbReference>
<evidence type="ECO:0000256" key="7">
    <source>
        <dbReference type="ARBA" id="ARBA00023157"/>
    </source>
</evidence>
<dbReference type="PRINTS" id="PR00237">
    <property type="entry name" value="GPCRRHODOPSN"/>
</dbReference>